<evidence type="ECO:0008006" key="12">
    <source>
        <dbReference type="Google" id="ProtNLM"/>
    </source>
</evidence>
<dbReference type="GO" id="GO:0005886">
    <property type="term" value="C:plasma membrane"/>
    <property type="evidence" value="ECO:0007669"/>
    <property type="project" value="UniProtKB-SubCell"/>
</dbReference>
<evidence type="ECO:0000256" key="5">
    <source>
        <dbReference type="ARBA" id="ARBA00022989"/>
    </source>
</evidence>
<dbReference type="AlphaFoldDB" id="G1WHR4"/>
<evidence type="ECO:0000256" key="6">
    <source>
        <dbReference type="ARBA" id="ARBA00023136"/>
    </source>
</evidence>
<reference evidence="10 11" key="1">
    <citation type="submission" date="2011-06" db="EMBL/GenBank/DDBJ databases">
        <title>The Genome Sequence of Collinsella tanakaei YIT 12063.</title>
        <authorList>
            <consortium name="The Broad Institute Genome Sequencing Platform"/>
            <person name="Earl A."/>
            <person name="Ward D."/>
            <person name="Feldgarden M."/>
            <person name="Gevers D."/>
            <person name="Morotomi M."/>
            <person name="Young S.K."/>
            <person name="Zeng Q."/>
            <person name="Gargeya S."/>
            <person name="Fitzgerald M."/>
            <person name="Haas B."/>
            <person name="Abouelleil A."/>
            <person name="Alvarado L."/>
            <person name="Arachchi H.M."/>
            <person name="Berlin A."/>
            <person name="Brown A."/>
            <person name="Chapman S.B."/>
            <person name="Chen Z."/>
            <person name="Dunbar C."/>
            <person name="Freedman E."/>
            <person name="Gearin G."/>
            <person name="Gellesch M."/>
            <person name="Goldberg J."/>
            <person name="Griggs A."/>
            <person name="Gujja S."/>
            <person name="Heiman D."/>
            <person name="Howarth C."/>
            <person name="Larson L."/>
            <person name="Lui A."/>
            <person name="MacDonald P.J.P."/>
            <person name="Mehta T."/>
            <person name="Montmayeur A."/>
            <person name="Murphy C."/>
            <person name="Neiman D."/>
            <person name="Pearson M."/>
            <person name="Priest M."/>
            <person name="Roberts A."/>
            <person name="Saif S."/>
            <person name="Shea T."/>
            <person name="Shenoy N."/>
            <person name="Sisk P."/>
            <person name="Stolte C."/>
            <person name="Sykes S."/>
            <person name="Wortman J."/>
            <person name="Nusbaum C."/>
            <person name="Birren B."/>
        </authorList>
    </citation>
    <scope>NUCLEOTIDE SEQUENCE [LARGE SCALE GENOMIC DNA]</scope>
    <source>
        <strain evidence="10 11">YIT 12063</strain>
    </source>
</reference>
<feature type="domain" description="Polysaccharide chain length determinant N-terminal" evidence="8">
    <location>
        <begin position="2"/>
        <end position="84"/>
    </location>
</feature>
<evidence type="ECO:0000313" key="10">
    <source>
        <dbReference type="EMBL" id="EGX71489.1"/>
    </source>
</evidence>
<keyword evidence="11" id="KW-1185">Reference proteome</keyword>
<dbReference type="GO" id="GO:0004713">
    <property type="term" value="F:protein tyrosine kinase activity"/>
    <property type="evidence" value="ECO:0007669"/>
    <property type="project" value="TreeGrafter"/>
</dbReference>
<evidence type="ECO:0000259" key="8">
    <source>
        <dbReference type="Pfam" id="PF02706"/>
    </source>
</evidence>
<dbReference type="STRING" id="742742.HMPREF9452_00877"/>
<accession>G1WHR4</accession>
<dbReference type="Proteomes" id="UP000004830">
    <property type="component" value="Unassembled WGS sequence"/>
</dbReference>
<dbReference type="PATRIC" id="fig|742742.3.peg.845"/>
<comment type="similarity">
    <text evidence="2">Belongs to the CpsC/CapA family.</text>
</comment>
<protein>
    <recommendedName>
        <fullName evidence="12">Polysaccharide chain length determinant N-terminal domain-containing protein</fullName>
    </recommendedName>
</protein>
<dbReference type="RefSeq" id="WP_009140912.1">
    <property type="nucleotide sequence ID" value="NZ_JH126468.1"/>
</dbReference>
<evidence type="ECO:0000256" key="2">
    <source>
        <dbReference type="ARBA" id="ARBA00006683"/>
    </source>
</evidence>
<sequence>MTLLELFQLLRKHIKLLVVLPIVCTVAMAGVSFFMMENTYTASTSMYILARESSAGGSTNYTDLSASQMLANDVATLLQSDVVQDGSAKKLGLKSLNGYKVSVSSETTSRVITLSVTGKDAEGVARVANAIAEEVSEVAQNVQMAQSVNVIDRADAPTSPSGPNRTLYVAVAFLAGLFAAVAIIVLIDMLNTRVRSSEDAEDLLGISVIGRIPVLKDGR</sequence>
<comment type="caution">
    <text evidence="10">The sequence shown here is derived from an EMBL/GenBank/DDBJ whole genome shotgun (WGS) entry which is preliminary data.</text>
</comment>
<proteinExistence type="inferred from homology"/>
<keyword evidence="6 7" id="KW-0472">Membrane</keyword>
<dbReference type="EMBL" id="ADLS01000011">
    <property type="protein sequence ID" value="EGX71489.1"/>
    <property type="molecule type" value="Genomic_DNA"/>
</dbReference>
<name>G1WHR4_9ACTN</name>
<organism evidence="10 11">
    <name type="scientific">Collinsella tanakaei YIT 12063</name>
    <dbReference type="NCBI Taxonomy" id="742742"/>
    <lineage>
        <taxon>Bacteria</taxon>
        <taxon>Bacillati</taxon>
        <taxon>Actinomycetota</taxon>
        <taxon>Coriobacteriia</taxon>
        <taxon>Coriobacteriales</taxon>
        <taxon>Coriobacteriaceae</taxon>
        <taxon>Collinsella</taxon>
    </lineage>
</organism>
<dbReference type="PANTHER" id="PTHR32309:SF13">
    <property type="entry name" value="FERRIC ENTEROBACTIN TRANSPORT PROTEIN FEPE"/>
    <property type="match status" value="1"/>
</dbReference>
<comment type="subcellular location">
    <subcellularLocation>
        <location evidence="1">Cell membrane</location>
        <topology evidence="1">Multi-pass membrane protein</topology>
    </subcellularLocation>
</comment>
<dbReference type="eggNOG" id="COG3944">
    <property type="taxonomic scope" value="Bacteria"/>
</dbReference>
<dbReference type="PANTHER" id="PTHR32309">
    <property type="entry name" value="TYROSINE-PROTEIN KINASE"/>
    <property type="match status" value="1"/>
</dbReference>
<keyword evidence="4 7" id="KW-0812">Transmembrane</keyword>
<gene>
    <name evidence="10" type="ORF">HMPREF9452_00877</name>
</gene>
<evidence type="ECO:0000259" key="9">
    <source>
        <dbReference type="Pfam" id="PF13807"/>
    </source>
</evidence>
<dbReference type="Pfam" id="PF13807">
    <property type="entry name" value="GNVR"/>
    <property type="match status" value="1"/>
</dbReference>
<keyword evidence="5 7" id="KW-1133">Transmembrane helix</keyword>
<dbReference type="InterPro" id="IPR050445">
    <property type="entry name" value="Bact_polysacc_biosynth/exp"/>
</dbReference>
<evidence type="ECO:0000256" key="1">
    <source>
        <dbReference type="ARBA" id="ARBA00004651"/>
    </source>
</evidence>
<feature type="domain" description="Tyrosine-protein kinase G-rich" evidence="9">
    <location>
        <begin position="144"/>
        <end position="185"/>
    </location>
</feature>
<evidence type="ECO:0000256" key="4">
    <source>
        <dbReference type="ARBA" id="ARBA00022692"/>
    </source>
</evidence>
<dbReference type="HOGENOM" id="CLU_082668_0_1_11"/>
<keyword evidence="3" id="KW-1003">Cell membrane</keyword>
<dbReference type="OrthoDB" id="2360475at2"/>
<evidence type="ECO:0000256" key="3">
    <source>
        <dbReference type="ARBA" id="ARBA00022475"/>
    </source>
</evidence>
<evidence type="ECO:0000256" key="7">
    <source>
        <dbReference type="SAM" id="Phobius"/>
    </source>
</evidence>
<feature type="transmembrane region" description="Helical" evidence="7">
    <location>
        <begin position="167"/>
        <end position="187"/>
    </location>
</feature>
<evidence type="ECO:0000313" key="11">
    <source>
        <dbReference type="Proteomes" id="UP000004830"/>
    </source>
</evidence>
<dbReference type="GeneID" id="62758623"/>
<dbReference type="Pfam" id="PF02706">
    <property type="entry name" value="Wzz"/>
    <property type="match status" value="1"/>
</dbReference>
<dbReference type="InterPro" id="IPR032807">
    <property type="entry name" value="GNVR"/>
</dbReference>
<feature type="transmembrane region" description="Helical" evidence="7">
    <location>
        <begin position="16"/>
        <end position="36"/>
    </location>
</feature>
<dbReference type="InterPro" id="IPR003856">
    <property type="entry name" value="LPS_length_determ_N"/>
</dbReference>